<dbReference type="AlphaFoldDB" id="A0A7C3KBL0"/>
<comment type="caution">
    <text evidence="1">The sequence shown here is derived from an EMBL/GenBank/DDBJ whole genome shotgun (WGS) entry which is preliminary data.</text>
</comment>
<evidence type="ECO:0008006" key="2">
    <source>
        <dbReference type="Google" id="ProtNLM"/>
    </source>
</evidence>
<organism evidence="1">
    <name type="scientific">Oscillatoriales cyanobacterium SpSt-418</name>
    <dbReference type="NCBI Taxonomy" id="2282169"/>
    <lineage>
        <taxon>Bacteria</taxon>
        <taxon>Bacillati</taxon>
        <taxon>Cyanobacteriota</taxon>
        <taxon>Cyanophyceae</taxon>
        <taxon>Oscillatoriophycideae</taxon>
        <taxon>Oscillatoriales</taxon>
    </lineage>
</organism>
<accession>A0A7C3KBL0</accession>
<sequence length="113" mass="12749">MEIKTKDYSVWYEPNEATVFFKGFLRLDGMEAYQPIINLLNSASDGSDAVTLDLQELEFLNSSGISMLSMFVVALRNKGSVNLILKGSNKVLWQTKSLRNLQRLMPSIVLELC</sequence>
<dbReference type="EMBL" id="DSRU01000049">
    <property type="protein sequence ID" value="HFM96944.1"/>
    <property type="molecule type" value="Genomic_DNA"/>
</dbReference>
<gene>
    <name evidence="1" type="ORF">ENR64_04100</name>
</gene>
<dbReference type="SUPFAM" id="SSF52091">
    <property type="entry name" value="SpoIIaa-like"/>
    <property type="match status" value="1"/>
</dbReference>
<dbReference type="Gene3D" id="3.30.750.24">
    <property type="entry name" value="STAS domain"/>
    <property type="match status" value="1"/>
</dbReference>
<proteinExistence type="predicted"/>
<name>A0A7C3KBL0_9CYAN</name>
<evidence type="ECO:0000313" key="1">
    <source>
        <dbReference type="EMBL" id="HFM96944.1"/>
    </source>
</evidence>
<dbReference type="InterPro" id="IPR036513">
    <property type="entry name" value="STAS_dom_sf"/>
</dbReference>
<dbReference type="NCBIfam" id="NF047705">
    <property type="entry name" value="slr1659_superfam"/>
    <property type="match status" value="1"/>
</dbReference>
<protein>
    <recommendedName>
        <fullName evidence="2">STAS domain-containing protein</fullName>
    </recommendedName>
</protein>
<reference evidence="1" key="1">
    <citation type="journal article" date="2020" name="mSystems">
        <title>Genome- and Community-Level Interaction Insights into Carbon Utilization and Element Cycling Functions of Hydrothermarchaeota in Hydrothermal Sediment.</title>
        <authorList>
            <person name="Zhou Z."/>
            <person name="Liu Y."/>
            <person name="Xu W."/>
            <person name="Pan J."/>
            <person name="Luo Z.H."/>
            <person name="Li M."/>
        </authorList>
    </citation>
    <scope>NUCLEOTIDE SEQUENCE [LARGE SCALE GENOMIC DNA]</scope>
    <source>
        <strain evidence="1">SpSt-418</strain>
    </source>
</reference>